<evidence type="ECO:0000256" key="1">
    <source>
        <dbReference type="SAM" id="SignalP"/>
    </source>
</evidence>
<evidence type="ECO:0008006" key="4">
    <source>
        <dbReference type="Google" id="ProtNLM"/>
    </source>
</evidence>
<reference evidence="2" key="2">
    <citation type="submission" date="2025-05" db="UniProtKB">
        <authorList>
            <consortium name="Ensembl"/>
        </authorList>
    </citation>
    <scope>IDENTIFICATION</scope>
</reference>
<dbReference type="Gene3D" id="1.20.120.20">
    <property type="entry name" value="Apolipoprotein"/>
    <property type="match status" value="1"/>
</dbReference>
<protein>
    <recommendedName>
        <fullName evidence="4">Antifreeze protein type IV</fullName>
    </recommendedName>
</protein>
<dbReference type="Proteomes" id="UP000265080">
    <property type="component" value="Chromosome 17"/>
</dbReference>
<dbReference type="Ensembl" id="ENSAPET00000015012.1">
    <property type="protein sequence ID" value="ENSAPEP00000014626.1"/>
    <property type="gene ID" value="ENSAPEG00000010423.1"/>
</dbReference>
<feature type="chain" id="PRO_5044596835" description="Antifreeze protein type IV" evidence="1">
    <location>
        <begin position="21"/>
        <end position="120"/>
    </location>
</feature>
<dbReference type="GeneTree" id="ENSGT00760000119766"/>
<evidence type="ECO:0000313" key="2">
    <source>
        <dbReference type="Ensembl" id="ENSAPEP00000014612.1"/>
    </source>
</evidence>
<name>A0A3P8SRA7_AMPPE</name>
<dbReference type="AlphaFoldDB" id="A0A3P8SRA7"/>
<sequence>MKFSLIAAVVVLALAQGSFAQDATDLEKLSQYFEDMKTKMTTELTAIMQNQDFANQAETVRTQLEPLATKLKEVATNIEEQLKPLTDNIQAQAQPMVDNFQKQMEAIFQKVTEHAKALAN</sequence>
<reference evidence="2 3" key="1">
    <citation type="submission" date="2018-03" db="EMBL/GenBank/DDBJ databases">
        <title>Finding Nemo's genes: A chromosome-scale reference assembly of the genome of the orange clownfish Amphiprion percula.</title>
        <authorList>
            <person name="Lehmann R."/>
        </authorList>
    </citation>
    <scope>NUCLEOTIDE SEQUENCE</scope>
</reference>
<dbReference type="STRING" id="161767.ENSAPEP00000014626"/>
<accession>A0A3P8SRA7</accession>
<feature type="signal peptide" evidence="1">
    <location>
        <begin position="1"/>
        <end position="20"/>
    </location>
</feature>
<dbReference type="Ensembl" id="ENSAPET00000014998.1">
    <property type="protein sequence ID" value="ENSAPEP00000014612.1"/>
    <property type="gene ID" value="ENSAPEG00000010423.1"/>
</dbReference>
<dbReference type="SUPFAM" id="SSF58113">
    <property type="entry name" value="Apolipoprotein A-I"/>
    <property type="match status" value="1"/>
</dbReference>
<organism evidence="2 3">
    <name type="scientific">Amphiprion percula</name>
    <name type="common">Orange clownfish</name>
    <name type="synonym">Lutjanus percula</name>
    <dbReference type="NCBI Taxonomy" id="161767"/>
    <lineage>
        <taxon>Eukaryota</taxon>
        <taxon>Metazoa</taxon>
        <taxon>Chordata</taxon>
        <taxon>Craniata</taxon>
        <taxon>Vertebrata</taxon>
        <taxon>Euteleostomi</taxon>
        <taxon>Actinopterygii</taxon>
        <taxon>Neopterygii</taxon>
        <taxon>Teleostei</taxon>
        <taxon>Neoteleostei</taxon>
        <taxon>Acanthomorphata</taxon>
        <taxon>Ovalentaria</taxon>
        <taxon>Pomacentridae</taxon>
        <taxon>Amphiprion</taxon>
    </lineage>
</organism>
<keyword evidence="3" id="KW-1185">Reference proteome</keyword>
<keyword evidence="1" id="KW-0732">Signal</keyword>
<dbReference type="OMA" id="QSAVMKF"/>
<evidence type="ECO:0000313" key="3">
    <source>
        <dbReference type="Proteomes" id="UP000265080"/>
    </source>
</evidence>
<proteinExistence type="predicted"/>